<evidence type="ECO:0000313" key="6">
    <source>
        <dbReference type="EMBL" id="KAK9728522.1"/>
    </source>
</evidence>
<protein>
    <submittedName>
        <fullName evidence="6">ENT domain</fullName>
    </submittedName>
</protein>
<feature type="region of interest" description="Disordered" evidence="4">
    <location>
        <begin position="151"/>
        <end position="171"/>
    </location>
</feature>
<dbReference type="AlphaFoldDB" id="A0AAW1L537"/>
<keyword evidence="3" id="KW-0175">Coiled coil</keyword>
<evidence type="ECO:0000259" key="5">
    <source>
        <dbReference type="PROSITE" id="PS51138"/>
    </source>
</evidence>
<dbReference type="Pfam" id="PF03735">
    <property type="entry name" value="ENT"/>
    <property type="match status" value="1"/>
</dbReference>
<reference evidence="6 7" key="1">
    <citation type="journal article" date="2024" name="BMC Genomics">
        <title>De novo assembly and annotation of Popillia japonica's genome with initial clues to its potential as an invasive pest.</title>
        <authorList>
            <person name="Cucini C."/>
            <person name="Boschi S."/>
            <person name="Funari R."/>
            <person name="Cardaioli E."/>
            <person name="Iannotti N."/>
            <person name="Marturano G."/>
            <person name="Paoli F."/>
            <person name="Bruttini M."/>
            <person name="Carapelli A."/>
            <person name="Frati F."/>
            <person name="Nardi F."/>
        </authorList>
    </citation>
    <scope>NUCLEOTIDE SEQUENCE [LARGE SCALE GENOMIC DNA]</scope>
    <source>
        <strain evidence="6">DMR45628</strain>
    </source>
</reference>
<dbReference type="PANTHER" id="PTHR16500:SF3">
    <property type="entry name" value="BRCA2-INTERACTING TRANSCRIPTIONAL REPRESSOR EMSY"/>
    <property type="match status" value="1"/>
</dbReference>
<dbReference type="InterPro" id="IPR005491">
    <property type="entry name" value="ENT_dom"/>
</dbReference>
<dbReference type="EMBL" id="JASPKY010000169">
    <property type="protein sequence ID" value="KAK9728522.1"/>
    <property type="molecule type" value="Genomic_DNA"/>
</dbReference>
<organism evidence="6 7">
    <name type="scientific">Popillia japonica</name>
    <name type="common">Japanese beetle</name>
    <dbReference type="NCBI Taxonomy" id="7064"/>
    <lineage>
        <taxon>Eukaryota</taxon>
        <taxon>Metazoa</taxon>
        <taxon>Ecdysozoa</taxon>
        <taxon>Arthropoda</taxon>
        <taxon>Hexapoda</taxon>
        <taxon>Insecta</taxon>
        <taxon>Pterygota</taxon>
        <taxon>Neoptera</taxon>
        <taxon>Endopterygota</taxon>
        <taxon>Coleoptera</taxon>
        <taxon>Polyphaga</taxon>
        <taxon>Scarabaeiformia</taxon>
        <taxon>Scarabaeidae</taxon>
        <taxon>Rutelinae</taxon>
        <taxon>Popillia</taxon>
    </lineage>
</organism>
<dbReference type="PROSITE" id="PS51138">
    <property type="entry name" value="ENT"/>
    <property type="match status" value="1"/>
</dbReference>
<dbReference type="GO" id="GO:0006355">
    <property type="term" value="P:regulation of DNA-templated transcription"/>
    <property type="evidence" value="ECO:0007669"/>
    <property type="project" value="InterPro"/>
</dbReference>
<dbReference type="GO" id="GO:0005654">
    <property type="term" value="C:nucleoplasm"/>
    <property type="evidence" value="ECO:0007669"/>
    <property type="project" value="TreeGrafter"/>
</dbReference>
<dbReference type="Gene3D" id="1.10.1240.40">
    <property type="entry name" value="ENT domain"/>
    <property type="match status" value="1"/>
</dbReference>
<evidence type="ECO:0000256" key="3">
    <source>
        <dbReference type="SAM" id="Coils"/>
    </source>
</evidence>
<feature type="compositionally biased region" description="Polar residues" evidence="4">
    <location>
        <begin position="281"/>
        <end position="298"/>
    </location>
</feature>
<feature type="compositionally biased region" description="Low complexity" evidence="4">
    <location>
        <begin position="225"/>
        <end position="243"/>
    </location>
</feature>
<name>A0AAW1L537_POPJA</name>
<keyword evidence="7" id="KW-1185">Reference proteome</keyword>
<feature type="region of interest" description="Disordered" evidence="4">
    <location>
        <begin position="262"/>
        <end position="298"/>
    </location>
</feature>
<feature type="coiled-coil region" evidence="3">
    <location>
        <begin position="567"/>
        <end position="594"/>
    </location>
</feature>
<evidence type="ECO:0000256" key="1">
    <source>
        <dbReference type="ARBA" id="ARBA00004123"/>
    </source>
</evidence>
<feature type="domain" description="ENT" evidence="5">
    <location>
        <begin position="13"/>
        <end position="98"/>
    </location>
</feature>
<comment type="subcellular location">
    <subcellularLocation>
        <location evidence="1">Nucleus</location>
    </subcellularLocation>
</comment>
<dbReference type="InterPro" id="IPR036142">
    <property type="entry name" value="ENT_dom-like_sf"/>
</dbReference>
<feature type="compositionally biased region" description="Polar residues" evidence="4">
    <location>
        <begin position="641"/>
        <end position="657"/>
    </location>
</feature>
<gene>
    <name evidence="6" type="ORF">QE152_g17957</name>
</gene>
<evidence type="ECO:0000313" key="7">
    <source>
        <dbReference type="Proteomes" id="UP001458880"/>
    </source>
</evidence>
<dbReference type="SUPFAM" id="SSF158639">
    <property type="entry name" value="ENT-like"/>
    <property type="match status" value="1"/>
</dbReference>
<dbReference type="SMART" id="SM01191">
    <property type="entry name" value="ENT"/>
    <property type="match status" value="1"/>
</dbReference>
<dbReference type="Proteomes" id="UP001458880">
    <property type="component" value="Unassembled WGS sequence"/>
</dbReference>
<keyword evidence="2" id="KW-0539">Nucleus</keyword>
<dbReference type="PANTHER" id="PTHR16500">
    <property type="entry name" value="BRCA2-INTERACTING TRANSCRIPTIONAL REPRESSOR EMSY"/>
    <property type="match status" value="1"/>
</dbReference>
<sequence length="683" mass="75079">MWPLLLDMTKEESMQSLRCLELEAYAALVSALRAQGPLNTEKLKLLKDATTLLNISQDRHKAEVRRAVNDEKLNTIAYHVSGQKMTSDEWTQEGRRLIPLMPRVAPQTAYSAIADEVADNASKNNKLLPNPSSTERKRLASICTPSGISDVNKPISFRMPEPPKSEDTRKRKLSIPLEGSSLAQHLMGPPKMSKIQQIYRQKTKARQKELQLKVKQDQDKVEANSPQKLQAQQTQSQQKLVVPNQCSSPKVNIIQNISIPTTEAEESENKLDPIDPLTCKASENSSTSPQPGCSNENQAPKVKPVITCPVLNQHITLKHVTTSSSNGEKQIKVCNARKNITTKCITTGQKLIVVSNPQSITTSSILQRTLTIPFVKNISVKNFDKFKIVTTNATTNIQLTTITTSGQTTTGKHKVVTVRTNPTVKKVIPLSQLQVLNAKGGIKVLPLGGKIVTKSNSGTTPVYIVNSGNMQCVTKSTTSTPIIMTCKTQESLDNKSLLVLKNADLAANTKDAVDLSVPNQEIQVKEEVQDDNKSSVLADIMEAVGVVPSDTENTGEVQMKNESIPGNIASIEKLEQFKEELNVIKEEKTDLENKEIFAESINVDETSITNDSFSYITEDEKSCEQIIPDIKLEDSLDDHSNSSGTLDPTTGLYTSPSEDTRCESLNIATKSAITEPMEQNLNN</sequence>
<comment type="caution">
    <text evidence="6">The sequence shown here is derived from an EMBL/GenBank/DDBJ whole genome shotgun (WGS) entry which is preliminary data.</text>
</comment>
<feature type="compositionally biased region" description="Basic and acidic residues" evidence="4">
    <location>
        <begin position="209"/>
        <end position="222"/>
    </location>
</feature>
<feature type="region of interest" description="Disordered" evidence="4">
    <location>
        <begin position="634"/>
        <end position="658"/>
    </location>
</feature>
<evidence type="ECO:0000256" key="4">
    <source>
        <dbReference type="SAM" id="MobiDB-lite"/>
    </source>
</evidence>
<proteinExistence type="predicted"/>
<evidence type="ECO:0000256" key="2">
    <source>
        <dbReference type="ARBA" id="ARBA00023242"/>
    </source>
</evidence>
<accession>A0AAW1L537</accession>
<dbReference type="InterPro" id="IPR033482">
    <property type="entry name" value="EMSY"/>
</dbReference>
<feature type="region of interest" description="Disordered" evidence="4">
    <location>
        <begin position="209"/>
        <end position="244"/>
    </location>
</feature>